<dbReference type="CDD" id="cd01407">
    <property type="entry name" value="SIR2-fam"/>
    <property type="match status" value="1"/>
</dbReference>
<protein>
    <recommendedName>
        <fullName evidence="1">protein acetyllysine N-acetyltransferase</fullName>
        <ecNumber evidence="1">2.3.1.286</ecNumber>
    </recommendedName>
</protein>
<keyword evidence="7" id="KW-1185">Reference proteome</keyword>
<dbReference type="Gene3D" id="3.40.50.1220">
    <property type="entry name" value="TPP-binding domain"/>
    <property type="match status" value="1"/>
</dbReference>
<gene>
    <name evidence="6" type="ORF">SAMN06265374_1601</name>
</gene>
<dbReference type="EMBL" id="FXTT01000002">
    <property type="protein sequence ID" value="SMP15586.1"/>
    <property type="molecule type" value="Genomic_DNA"/>
</dbReference>
<keyword evidence="2" id="KW-0808">Transferase</keyword>
<dbReference type="RefSeq" id="WP_155194578.1">
    <property type="nucleotide sequence ID" value="NZ_BAAAEA010000003.1"/>
</dbReference>
<keyword evidence="3" id="KW-0520">NAD</keyword>
<sequence length="254" mass="27697">MTVITSLPEAQAYVAGLLLDPQIRIVAMTGAGISTDSGIPDYRSPGGAWTKRQPVQYQYFVSSHESRMKDWDQRFEMQEVFGRAHPNAAHLALAALARRGNLTMLITQNVDGLHQRSGVPQEKLVELHGNATFATCLSCGARAELEDQRASVEADESPACQKCGGYLKAAVINFGQQMPELELERAAAACEDCDLFLVLGSSLVVHPAAQLPVHAVRNRADLVILNREPTDVDALAKTVIRTPLAKTFENFPMN</sequence>
<feature type="active site" description="Proton acceptor" evidence="4">
    <location>
        <position position="128"/>
    </location>
</feature>
<dbReference type="EC" id="2.3.1.286" evidence="1"/>
<evidence type="ECO:0000256" key="3">
    <source>
        <dbReference type="ARBA" id="ARBA00023027"/>
    </source>
</evidence>
<dbReference type="SUPFAM" id="SSF52467">
    <property type="entry name" value="DHS-like NAD/FAD-binding domain"/>
    <property type="match status" value="1"/>
</dbReference>
<feature type="domain" description="Deacetylase sirtuin-type" evidence="5">
    <location>
        <begin position="1"/>
        <end position="254"/>
    </location>
</feature>
<dbReference type="PANTHER" id="PTHR11085">
    <property type="entry name" value="NAD-DEPENDENT PROTEIN DEACYLASE SIRTUIN-5, MITOCHONDRIAL-RELATED"/>
    <property type="match status" value="1"/>
</dbReference>
<feature type="binding site" evidence="4">
    <location>
        <position position="136"/>
    </location>
    <ligand>
        <name>Zn(2+)</name>
        <dbReference type="ChEBI" id="CHEBI:29105"/>
    </ligand>
</feature>
<evidence type="ECO:0000313" key="6">
    <source>
        <dbReference type="EMBL" id="SMP15586.1"/>
    </source>
</evidence>
<evidence type="ECO:0000256" key="1">
    <source>
        <dbReference type="ARBA" id="ARBA00012928"/>
    </source>
</evidence>
<accession>A0ABY1NR86</accession>
<dbReference type="InterPro" id="IPR029035">
    <property type="entry name" value="DHS-like_NAD/FAD-binding_dom"/>
</dbReference>
<feature type="binding site" evidence="4">
    <location>
        <position position="163"/>
    </location>
    <ligand>
        <name>Zn(2+)</name>
        <dbReference type="ChEBI" id="CHEBI:29105"/>
    </ligand>
</feature>
<organism evidence="6 7">
    <name type="scientific">Roseibium denhamense</name>
    <dbReference type="NCBI Taxonomy" id="76305"/>
    <lineage>
        <taxon>Bacteria</taxon>
        <taxon>Pseudomonadati</taxon>
        <taxon>Pseudomonadota</taxon>
        <taxon>Alphaproteobacteria</taxon>
        <taxon>Hyphomicrobiales</taxon>
        <taxon>Stappiaceae</taxon>
        <taxon>Roseibium</taxon>
    </lineage>
</organism>
<evidence type="ECO:0000256" key="4">
    <source>
        <dbReference type="PROSITE-ProRule" id="PRU00236"/>
    </source>
</evidence>
<feature type="binding site" evidence="4">
    <location>
        <position position="139"/>
    </location>
    <ligand>
        <name>Zn(2+)</name>
        <dbReference type="ChEBI" id="CHEBI:29105"/>
    </ligand>
</feature>
<dbReference type="Gene3D" id="2.20.28.200">
    <property type="match status" value="1"/>
</dbReference>
<name>A0ABY1NR86_9HYPH</name>
<dbReference type="Proteomes" id="UP001157914">
    <property type="component" value="Unassembled WGS sequence"/>
</dbReference>
<keyword evidence="4" id="KW-0479">Metal-binding</keyword>
<keyword evidence="4" id="KW-0862">Zinc</keyword>
<evidence type="ECO:0000259" key="5">
    <source>
        <dbReference type="PROSITE" id="PS50305"/>
    </source>
</evidence>
<evidence type="ECO:0000256" key="2">
    <source>
        <dbReference type="ARBA" id="ARBA00022679"/>
    </source>
</evidence>
<dbReference type="InterPro" id="IPR050134">
    <property type="entry name" value="NAD-dep_sirtuin_deacylases"/>
</dbReference>
<dbReference type="InterPro" id="IPR003000">
    <property type="entry name" value="Sirtuin"/>
</dbReference>
<dbReference type="Pfam" id="PF02146">
    <property type="entry name" value="SIR2"/>
    <property type="match status" value="1"/>
</dbReference>
<proteinExistence type="predicted"/>
<dbReference type="InterPro" id="IPR026590">
    <property type="entry name" value="Ssirtuin_cat_dom"/>
</dbReference>
<dbReference type="PANTHER" id="PTHR11085:SF10">
    <property type="entry name" value="NAD-DEPENDENT PROTEIN DEACYLASE SIRTUIN-5, MITOCHONDRIAL-RELATED"/>
    <property type="match status" value="1"/>
</dbReference>
<evidence type="ECO:0000313" key="7">
    <source>
        <dbReference type="Proteomes" id="UP001157914"/>
    </source>
</evidence>
<comment type="caution">
    <text evidence="6">The sequence shown here is derived from an EMBL/GenBank/DDBJ whole genome shotgun (WGS) entry which is preliminary data.</text>
</comment>
<dbReference type="PROSITE" id="PS50305">
    <property type="entry name" value="SIRTUIN"/>
    <property type="match status" value="1"/>
</dbReference>
<feature type="binding site" evidence="4">
    <location>
        <position position="160"/>
    </location>
    <ligand>
        <name>Zn(2+)</name>
        <dbReference type="ChEBI" id="CHEBI:29105"/>
    </ligand>
</feature>
<reference evidence="6 7" key="1">
    <citation type="submission" date="2017-05" db="EMBL/GenBank/DDBJ databases">
        <authorList>
            <person name="Varghese N."/>
            <person name="Submissions S."/>
        </authorList>
    </citation>
    <scope>NUCLEOTIDE SEQUENCE [LARGE SCALE GENOMIC DNA]</scope>
    <source>
        <strain evidence="6 7">DSM 15949</strain>
    </source>
</reference>